<evidence type="ECO:0000256" key="5">
    <source>
        <dbReference type="ARBA" id="ARBA00023136"/>
    </source>
</evidence>
<dbReference type="GO" id="GO:0006621">
    <property type="term" value="P:protein retention in ER lumen"/>
    <property type="evidence" value="ECO:0007669"/>
    <property type="project" value="TreeGrafter"/>
</dbReference>
<keyword evidence="3 7" id="KW-0812">Transmembrane</keyword>
<dbReference type="Proteomes" id="UP000186176">
    <property type="component" value="Unassembled WGS sequence"/>
</dbReference>
<accession>A0A1J4MEA6</accession>
<feature type="transmembrane region" description="Helical" evidence="7">
    <location>
        <begin position="133"/>
        <end position="151"/>
    </location>
</feature>
<evidence type="ECO:0000313" key="8">
    <source>
        <dbReference type="EMBL" id="OII71795.1"/>
    </source>
</evidence>
<evidence type="ECO:0000256" key="7">
    <source>
        <dbReference type="SAM" id="Phobius"/>
    </source>
</evidence>
<gene>
    <name evidence="8" type="ORF">cubi_00602</name>
</gene>
<dbReference type="GO" id="GO:0006890">
    <property type="term" value="P:retrograde vesicle-mediated transport, Golgi to endoplasmic reticulum"/>
    <property type="evidence" value="ECO:0007669"/>
    <property type="project" value="TreeGrafter"/>
</dbReference>
<organism evidence="8 9">
    <name type="scientific">Cryptosporidium ubiquitum</name>
    <dbReference type="NCBI Taxonomy" id="857276"/>
    <lineage>
        <taxon>Eukaryota</taxon>
        <taxon>Sar</taxon>
        <taxon>Alveolata</taxon>
        <taxon>Apicomplexa</taxon>
        <taxon>Conoidasida</taxon>
        <taxon>Coccidia</taxon>
        <taxon>Eucoccidiorida</taxon>
        <taxon>Eimeriorina</taxon>
        <taxon>Cryptosporidiidae</taxon>
        <taxon>Cryptosporidium</taxon>
    </lineage>
</organism>
<comment type="subcellular location">
    <subcellularLocation>
        <location evidence="1">Membrane</location>
        <topology evidence="1">Multi-pass membrane protein</topology>
    </subcellularLocation>
</comment>
<dbReference type="GO" id="GO:0000139">
    <property type="term" value="C:Golgi membrane"/>
    <property type="evidence" value="ECO:0007669"/>
    <property type="project" value="TreeGrafter"/>
</dbReference>
<dbReference type="EMBL" id="LRBP01000027">
    <property type="protein sequence ID" value="OII71795.1"/>
    <property type="molecule type" value="Genomic_DNA"/>
</dbReference>
<feature type="transmembrane region" description="Helical" evidence="7">
    <location>
        <begin position="108"/>
        <end position="127"/>
    </location>
</feature>
<name>A0A1J4MEA6_9CRYT</name>
<protein>
    <recommendedName>
        <fullName evidence="6">Protein RER1</fullName>
    </recommendedName>
</protein>
<keyword evidence="5 6" id="KW-0472">Membrane</keyword>
<comment type="function">
    <text evidence="6">Involved in the retrieval of endoplasmic reticulum membrane proteins from the early Golgi compartment.</text>
</comment>
<dbReference type="VEuPathDB" id="CryptoDB:cubi_00602"/>
<sequence length="200" mass="23462">MMQSEDCSDVAFTTTNNPYLRLFNAYIEKTTVYPKSRWLGLLILIIIFACRVYYHQGFFIVTYGLSIYLLNLFIGFLSPQIDPEEEGMVLPIHDTQEFRPFERRLPEFKFWISAAKATIVSIFLTFFEVFDLPVFWPILLIYFIFLFILTMRQQIQHMIKYRYVPFSWGKQTYGDITKGKLPTNKKTSLGGIGLTLIGDK</sequence>
<dbReference type="PIRSF" id="PIRSF016013">
    <property type="entry name" value="AtER_Rer1p"/>
    <property type="match status" value="1"/>
</dbReference>
<evidence type="ECO:0000256" key="2">
    <source>
        <dbReference type="ARBA" id="ARBA00006070"/>
    </source>
</evidence>
<reference evidence="8 9" key="1">
    <citation type="submission" date="2016-10" db="EMBL/GenBank/DDBJ databases">
        <title>Reductive evolution of mitochondrial metabolism and differential evolution of invasion-related proteins in Cryptosporidium.</title>
        <authorList>
            <person name="Liu S."/>
            <person name="Roellig D.M."/>
            <person name="Guo Y."/>
            <person name="Li N."/>
            <person name="Frace M.A."/>
            <person name="Tang K."/>
            <person name="Zhang L."/>
            <person name="Feng Y."/>
            <person name="Xiao L."/>
        </authorList>
    </citation>
    <scope>NUCLEOTIDE SEQUENCE [LARGE SCALE GENOMIC DNA]</scope>
    <source>
        <strain evidence="8">39726</strain>
    </source>
</reference>
<proteinExistence type="inferred from homology"/>
<dbReference type="GeneID" id="39977395"/>
<dbReference type="PANTHER" id="PTHR10743:SF0">
    <property type="entry name" value="PROTEIN RER1"/>
    <property type="match status" value="1"/>
</dbReference>
<comment type="similarity">
    <text evidence="2 6">Belongs to the RER1 family.</text>
</comment>
<evidence type="ECO:0000256" key="3">
    <source>
        <dbReference type="ARBA" id="ARBA00022692"/>
    </source>
</evidence>
<evidence type="ECO:0000256" key="1">
    <source>
        <dbReference type="ARBA" id="ARBA00004141"/>
    </source>
</evidence>
<dbReference type="AlphaFoldDB" id="A0A1J4MEA6"/>
<dbReference type="OrthoDB" id="448250at2759"/>
<dbReference type="PANTHER" id="PTHR10743">
    <property type="entry name" value="PROTEIN RER1"/>
    <property type="match status" value="1"/>
</dbReference>
<evidence type="ECO:0000256" key="6">
    <source>
        <dbReference type="PIRNR" id="PIRNR016013"/>
    </source>
</evidence>
<comment type="caution">
    <text evidence="8">The sequence shown here is derived from an EMBL/GenBank/DDBJ whole genome shotgun (WGS) entry which is preliminary data.</text>
</comment>
<dbReference type="RefSeq" id="XP_028873414.1">
    <property type="nucleotide sequence ID" value="XM_029017616.1"/>
</dbReference>
<feature type="transmembrane region" description="Helical" evidence="7">
    <location>
        <begin position="60"/>
        <end position="78"/>
    </location>
</feature>
<evidence type="ECO:0000256" key="4">
    <source>
        <dbReference type="ARBA" id="ARBA00022989"/>
    </source>
</evidence>
<dbReference type="Pfam" id="PF03248">
    <property type="entry name" value="Rer1"/>
    <property type="match status" value="1"/>
</dbReference>
<evidence type="ECO:0000313" key="9">
    <source>
        <dbReference type="Proteomes" id="UP000186176"/>
    </source>
</evidence>
<keyword evidence="4 7" id="KW-1133">Transmembrane helix</keyword>
<dbReference type="InterPro" id="IPR004932">
    <property type="entry name" value="Rer1"/>
</dbReference>
<keyword evidence="9" id="KW-1185">Reference proteome</keyword>
<dbReference type="GO" id="GO:0005783">
    <property type="term" value="C:endoplasmic reticulum"/>
    <property type="evidence" value="ECO:0007669"/>
    <property type="project" value="GOC"/>
</dbReference>
<feature type="transmembrane region" description="Helical" evidence="7">
    <location>
        <begin position="38"/>
        <end position="54"/>
    </location>
</feature>